<evidence type="ECO:0000313" key="2">
    <source>
        <dbReference type="Proteomes" id="UP000257109"/>
    </source>
</evidence>
<dbReference type="Proteomes" id="UP000257109">
    <property type="component" value="Unassembled WGS sequence"/>
</dbReference>
<name>A0A371F2P4_MUCPR</name>
<comment type="caution">
    <text evidence="1">The sequence shown here is derived from an EMBL/GenBank/DDBJ whole genome shotgun (WGS) entry which is preliminary data.</text>
</comment>
<reference evidence="1" key="1">
    <citation type="submission" date="2018-05" db="EMBL/GenBank/DDBJ databases">
        <title>Draft genome of Mucuna pruriens seed.</title>
        <authorList>
            <person name="Nnadi N.E."/>
            <person name="Vos R."/>
            <person name="Hasami M.H."/>
            <person name="Devisetty U.K."/>
            <person name="Aguiy J.C."/>
        </authorList>
    </citation>
    <scope>NUCLEOTIDE SEQUENCE [LARGE SCALE GENOMIC DNA]</scope>
    <source>
        <strain evidence="1">JCA_2017</strain>
    </source>
</reference>
<sequence length="197" mass="22525">MALRHHSKANDEMACDESQAPPASWLADSVKKRTQLFGVRLGLYLLGLLPARIGSDFLSAMGNDLGFIWVNRFDLDRLLYVGVSLDFLLTLRVRLDPISLLESDPGIGLDLHQSGYPYYSRLTDVQHCIDERTVADGAWNREDAWVLTLLWQDLLNIEFLEKLSVFGNLFYGIERWNIDLHLPEQSEQVFIDPIFPC</sequence>
<dbReference type="EMBL" id="QJKJ01010861">
    <property type="protein sequence ID" value="RDX72559.1"/>
    <property type="molecule type" value="Genomic_DNA"/>
</dbReference>
<protein>
    <submittedName>
        <fullName evidence="1">Uncharacterized protein</fullName>
    </submittedName>
</protein>
<keyword evidence="2" id="KW-1185">Reference proteome</keyword>
<organism evidence="1 2">
    <name type="scientific">Mucuna pruriens</name>
    <name type="common">Velvet bean</name>
    <name type="synonym">Dolichos pruriens</name>
    <dbReference type="NCBI Taxonomy" id="157652"/>
    <lineage>
        <taxon>Eukaryota</taxon>
        <taxon>Viridiplantae</taxon>
        <taxon>Streptophyta</taxon>
        <taxon>Embryophyta</taxon>
        <taxon>Tracheophyta</taxon>
        <taxon>Spermatophyta</taxon>
        <taxon>Magnoliopsida</taxon>
        <taxon>eudicotyledons</taxon>
        <taxon>Gunneridae</taxon>
        <taxon>Pentapetalae</taxon>
        <taxon>rosids</taxon>
        <taxon>fabids</taxon>
        <taxon>Fabales</taxon>
        <taxon>Fabaceae</taxon>
        <taxon>Papilionoideae</taxon>
        <taxon>50 kb inversion clade</taxon>
        <taxon>NPAAA clade</taxon>
        <taxon>indigoferoid/millettioid clade</taxon>
        <taxon>Phaseoleae</taxon>
        <taxon>Mucuna</taxon>
    </lineage>
</organism>
<proteinExistence type="predicted"/>
<accession>A0A371F2P4</accession>
<gene>
    <name evidence="1" type="ORF">CR513_47942</name>
</gene>
<feature type="non-terminal residue" evidence="1">
    <location>
        <position position="1"/>
    </location>
</feature>
<evidence type="ECO:0000313" key="1">
    <source>
        <dbReference type="EMBL" id="RDX72559.1"/>
    </source>
</evidence>
<dbReference type="AlphaFoldDB" id="A0A371F2P4"/>